<keyword evidence="9" id="KW-0067">ATP-binding</keyword>
<dbReference type="InterPro" id="IPR011527">
    <property type="entry name" value="ABC1_TM_dom"/>
</dbReference>
<evidence type="ECO:0000256" key="3">
    <source>
        <dbReference type="ARBA" id="ARBA00022475"/>
    </source>
</evidence>
<keyword evidence="5 13" id="KW-0812">Transmembrane</keyword>
<keyword evidence="10" id="KW-1278">Translocase</keyword>
<keyword evidence="7" id="KW-0378">Hydrolase</keyword>
<dbReference type="CDD" id="cd18570">
    <property type="entry name" value="ABC_6TM_PCAT1_LagD_like"/>
    <property type="match status" value="1"/>
</dbReference>
<evidence type="ECO:0000256" key="9">
    <source>
        <dbReference type="ARBA" id="ARBA00022840"/>
    </source>
</evidence>
<dbReference type="GO" id="GO:0015421">
    <property type="term" value="F:ABC-type oligopeptide transporter activity"/>
    <property type="evidence" value="ECO:0007669"/>
    <property type="project" value="TreeGrafter"/>
</dbReference>
<dbReference type="InterPro" id="IPR005897">
    <property type="entry name" value="Pept_C39_ABC_bacteriocin"/>
</dbReference>
<keyword evidence="11 13" id="KW-1133">Transmembrane helix</keyword>
<evidence type="ECO:0000259" key="14">
    <source>
        <dbReference type="PROSITE" id="PS50893"/>
    </source>
</evidence>
<dbReference type="PANTHER" id="PTHR43394">
    <property type="entry name" value="ATP-DEPENDENT PERMEASE MDL1, MITOCHONDRIAL"/>
    <property type="match status" value="1"/>
</dbReference>
<feature type="domain" description="ABC transporter" evidence="14">
    <location>
        <begin position="486"/>
        <end position="720"/>
    </location>
</feature>
<dbReference type="NCBIfam" id="TIGR01193">
    <property type="entry name" value="bacteriocin_ABC"/>
    <property type="match status" value="1"/>
</dbReference>
<organism evidence="17 18">
    <name type="scientific">Acetivibrio thermocellus AD2</name>
    <dbReference type="NCBI Taxonomy" id="1138384"/>
    <lineage>
        <taxon>Bacteria</taxon>
        <taxon>Bacillati</taxon>
        <taxon>Bacillota</taxon>
        <taxon>Clostridia</taxon>
        <taxon>Eubacteriales</taxon>
        <taxon>Oscillospiraceae</taxon>
        <taxon>Acetivibrio</taxon>
    </lineage>
</organism>
<evidence type="ECO:0000256" key="5">
    <source>
        <dbReference type="ARBA" id="ARBA00022692"/>
    </source>
</evidence>
<evidence type="ECO:0000256" key="12">
    <source>
        <dbReference type="ARBA" id="ARBA00023136"/>
    </source>
</evidence>
<evidence type="ECO:0000256" key="13">
    <source>
        <dbReference type="SAM" id="Phobius"/>
    </source>
</evidence>
<feature type="transmembrane region" description="Helical" evidence="13">
    <location>
        <begin position="388"/>
        <end position="412"/>
    </location>
</feature>
<dbReference type="GO" id="GO:0005886">
    <property type="term" value="C:plasma membrane"/>
    <property type="evidence" value="ECO:0007669"/>
    <property type="project" value="UniProtKB-SubCell"/>
</dbReference>
<keyword evidence="4" id="KW-0645">Protease</keyword>
<dbReference type="GO" id="GO:0016887">
    <property type="term" value="F:ATP hydrolysis activity"/>
    <property type="evidence" value="ECO:0007669"/>
    <property type="project" value="InterPro"/>
</dbReference>
<dbReference type="GO" id="GO:0005524">
    <property type="term" value="F:ATP binding"/>
    <property type="evidence" value="ECO:0007669"/>
    <property type="project" value="UniProtKB-KW"/>
</dbReference>
<dbReference type="PROSITE" id="PS50990">
    <property type="entry name" value="PEPTIDASE_C39"/>
    <property type="match status" value="1"/>
</dbReference>
<evidence type="ECO:0000256" key="7">
    <source>
        <dbReference type="ARBA" id="ARBA00022801"/>
    </source>
</evidence>
<feature type="domain" description="Peptidase C39" evidence="16">
    <location>
        <begin position="15"/>
        <end position="139"/>
    </location>
</feature>
<evidence type="ECO:0000256" key="10">
    <source>
        <dbReference type="ARBA" id="ARBA00022967"/>
    </source>
</evidence>
<dbReference type="Proteomes" id="UP000223596">
    <property type="component" value="Unassembled WGS sequence"/>
</dbReference>
<comment type="subcellular location">
    <subcellularLocation>
        <location evidence="1">Cell membrane</location>
        <topology evidence="1">Multi-pass membrane protein</topology>
    </subcellularLocation>
</comment>
<sequence length="727" mass="80758">MLRRLFKKKYVCVRQYDLTDCGAACLSSIAQYYGLKMSLAKIREMTGTDTQGTNAYGLIHAAKQLGFSAKGVKASKEDLLKDFRLPAIANVIVDNRLAHFVVIYSIKNRIITVADPGKGIVRYSMDDFCSIWTGGLVLLEPGEAFQKGDYTQNMMVKFAGFLKPLKKTVLCIFLASLLYTALGIAGSFYIKFLFDDLIKFEKLNDLHIISAGFAVIFLLQIFLNYYRSILVTKLGMSIDKSIMMEYYSHVLKLPMNFFNSRKVGEIISRFMDASKIRQAISGATLTIMIDTIMAVIGGILLYIQNSSLFFISFIIILLYGIIVTVFNKPIQNANRQIMEDNAKLTSALVESVKGIETIKSFGAEEQTEKSTRDKIETVMKSSFKEGMLYINLSSLTGIVAGLGGIVILWAGAYNVIKGNMSGGQLLAFNALLAYFLTPVKNLIDLQPLIQTAVVASNRLGEILELATEKELREDSDDFVISLKGDIEFRNVDFRYGLRKPVLKNINLTIPKGKTVAIVGESGSGKTTLAKLLMNFYSPEKGDILINGHSIKNISLELIRKKIAFVSQDVFIFSGTVKENLCLGNENVDMDEIIKAAKMANAHDFIEKLPLKYDTFLNESGANLSEGQKQRLAIARALLKKPDILILDEATSNLDSITENHIKDAIYGLEDGVTVIIIAHRLSTIVNCDKIYLLKDGEIVESGSHTELIALKGCYFKMWKQTENTLAS</sequence>
<feature type="transmembrane region" description="Helical" evidence="13">
    <location>
        <begin position="279"/>
        <end position="302"/>
    </location>
</feature>
<dbReference type="GO" id="GO:0006508">
    <property type="term" value="P:proteolysis"/>
    <property type="evidence" value="ECO:0007669"/>
    <property type="project" value="UniProtKB-KW"/>
</dbReference>
<keyword evidence="12 13" id="KW-0472">Membrane</keyword>
<dbReference type="EMBL" id="PDBW01000001">
    <property type="protein sequence ID" value="PFH02984.1"/>
    <property type="molecule type" value="Genomic_DNA"/>
</dbReference>
<feature type="transmembrane region" description="Helical" evidence="13">
    <location>
        <begin position="308"/>
        <end position="326"/>
    </location>
</feature>
<keyword evidence="2" id="KW-0813">Transport</keyword>
<dbReference type="InterPro" id="IPR039421">
    <property type="entry name" value="Type_1_exporter"/>
</dbReference>
<dbReference type="Gene3D" id="3.90.70.10">
    <property type="entry name" value="Cysteine proteinases"/>
    <property type="match status" value="1"/>
</dbReference>
<dbReference type="PANTHER" id="PTHR43394:SF1">
    <property type="entry name" value="ATP-BINDING CASSETTE SUB-FAMILY B MEMBER 10, MITOCHONDRIAL"/>
    <property type="match status" value="1"/>
</dbReference>
<evidence type="ECO:0000259" key="15">
    <source>
        <dbReference type="PROSITE" id="PS50929"/>
    </source>
</evidence>
<evidence type="ECO:0000256" key="2">
    <source>
        <dbReference type="ARBA" id="ARBA00022448"/>
    </source>
</evidence>
<keyword evidence="3" id="KW-1003">Cell membrane</keyword>
<dbReference type="AlphaFoldDB" id="A0AB36TGE6"/>
<dbReference type="InterPro" id="IPR005074">
    <property type="entry name" value="Peptidase_C39"/>
</dbReference>
<feature type="domain" description="ABC transmembrane type-1" evidence="15">
    <location>
        <begin position="172"/>
        <end position="451"/>
    </location>
</feature>
<dbReference type="SMART" id="SM00382">
    <property type="entry name" value="AAA"/>
    <property type="match status" value="1"/>
</dbReference>
<gene>
    <name evidence="17" type="ORF">M972_111778</name>
</gene>
<dbReference type="InterPro" id="IPR003593">
    <property type="entry name" value="AAA+_ATPase"/>
</dbReference>
<dbReference type="GO" id="GO:0043214">
    <property type="term" value="F:ABC-type bacteriocin transporter activity"/>
    <property type="evidence" value="ECO:0007669"/>
    <property type="project" value="InterPro"/>
</dbReference>
<accession>A0AB36TGE6</accession>
<dbReference type="InterPro" id="IPR027417">
    <property type="entry name" value="P-loop_NTPase"/>
</dbReference>
<dbReference type="CDD" id="cd02418">
    <property type="entry name" value="Peptidase_C39B"/>
    <property type="match status" value="1"/>
</dbReference>
<evidence type="ECO:0000256" key="8">
    <source>
        <dbReference type="ARBA" id="ARBA00022807"/>
    </source>
</evidence>
<dbReference type="SUPFAM" id="SSF52540">
    <property type="entry name" value="P-loop containing nucleoside triphosphate hydrolases"/>
    <property type="match status" value="1"/>
</dbReference>
<dbReference type="Gene3D" id="3.40.50.300">
    <property type="entry name" value="P-loop containing nucleotide triphosphate hydrolases"/>
    <property type="match status" value="1"/>
</dbReference>
<evidence type="ECO:0000256" key="11">
    <source>
        <dbReference type="ARBA" id="ARBA00022989"/>
    </source>
</evidence>
<proteinExistence type="predicted"/>
<evidence type="ECO:0000256" key="4">
    <source>
        <dbReference type="ARBA" id="ARBA00022670"/>
    </source>
</evidence>
<dbReference type="Gene3D" id="1.20.1560.10">
    <property type="entry name" value="ABC transporter type 1, transmembrane domain"/>
    <property type="match status" value="1"/>
</dbReference>
<comment type="caution">
    <text evidence="17">The sequence shown here is derived from an EMBL/GenBank/DDBJ whole genome shotgun (WGS) entry which is preliminary data.</text>
</comment>
<evidence type="ECO:0000259" key="16">
    <source>
        <dbReference type="PROSITE" id="PS50990"/>
    </source>
</evidence>
<dbReference type="GO" id="GO:0008234">
    <property type="term" value="F:cysteine-type peptidase activity"/>
    <property type="evidence" value="ECO:0007669"/>
    <property type="project" value="UniProtKB-KW"/>
</dbReference>
<evidence type="ECO:0000313" key="17">
    <source>
        <dbReference type="EMBL" id="PFH02984.1"/>
    </source>
</evidence>
<dbReference type="RefSeq" id="WP_003517571.1">
    <property type="nucleotide sequence ID" value="NZ_CP013828.1"/>
</dbReference>
<dbReference type="Pfam" id="PF00664">
    <property type="entry name" value="ABC_membrane"/>
    <property type="match status" value="1"/>
</dbReference>
<feature type="transmembrane region" description="Helical" evidence="13">
    <location>
        <begin position="169"/>
        <end position="194"/>
    </location>
</feature>
<feature type="transmembrane region" description="Helical" evidence="13">
    <location>
        <begin position="206"/>
        <end position="226"/>
    </location>
</feature>
<dbReference type="PROSITE" id="PS50893">
    <property type="entry name" value="ABC_TRANSPORTER_2"/>
    <property type="match status" value="1"/>
</dbReference>
<evidence type="ECO:0000256" key="1">
    <source>
        <dbReference type="ARBA" id="ARBA00004651"/>
    </source>
</evidence>
<keyword evidence="8" id="KW-0788">Thiol protease</keyword>
<protein>
    <submittedName>
        <fullName evidence="17">Bacteriocin-processing peptidase</fullName>
    </submittedName>
</protein>
<evidence type="ECO:0000256" key="6">
    <source>
        <dbReference type="ARBA" id="ARBA00022741"/>
    </source>
</evidence>
<reference evidence="17 18" key="1">
    <citation type="submission" date="2017-09" db="EMBL/GenBank/DDBJ databases">
        <title>Evaluation of Pacific Biosciences Sequencing Technology to Finishing C. thermocellum Genome Sequences.</title>
        <authorList>
            <person name="Brown S."/>
        </authorList>
    </citation>
    <scope>NUCLEOTIDE SEQUENCE [LARGE SCALE GENOMIC DNA]</scope>
    <source>
        <strain evidence="17 18">AD2</strain>
    </source>
</reference>
<dbReference type="InterPro" id="IPR036640">
    <property type="entry name" value="ABC1_TM_sf"/>
</dbReference>
<dbReference type="SUPFAM" id="SSF90123">
    <property type="entry name" value="ABC transporter transmembrane region"/>
    <property type="match status" value="1"/>
</dbReference>
<evidence type="ECO:0000313" key="18">
    <source>
        <dbReference type="Proteomes" id="UP000223596"/>
    </source>
</evidence>
<dbReference type="Pfam" id="PF03412">
    <property type="entry name" value="Peptidase_C39"/>
    <property type="match status" value="1"/>
</dbReference>
<dbReference type="InterPro" id="IPR003439">
    <property type="entry name" value="ABC_transporter-like_ATP-bd"/>
</dbReference>
<dbReference type="PROSITE" id="PS50929">
    <property type="entry name" value="ABC_TM1F"/>
    <property type="match status" value="1"/>
</dbReference>
<dbReference type="Pfam" id="PF00005">
    <property type="entry name" value="ABC_tran"/>
    <property type="match status" value="1"/>
</dbReference>
<name>A0AB36TGE6_ACETH</name>
<keyword evidence="6" id="KW-0547">Nucleotide-binding</keyword>
<dbReference type="FunFam" id="3.40.50.300:FF:000287">
    <property type="entry name" value="Multidrug ABC transporter ATP-binding protein"/>
    <property type="match status" value="1"/>
</dbReference>